<dbReference type="CDD" id="cd06127">
    <property type="entry name" value="DEDDh"/>
    <property type="match status" value="1"/>
</dbReference>
<accession>A0A5C6S0P4</accession>
<keyword evidence="4" id="KW-0540">Nuclease</keyword>
<comment type="caution">
    <text evidence="4">The sequence shown here is derived from an EMBL/GenBank/DDBJ whole genome shotgun (WGS) entry which is preliminary data.</text>
</comment>
<dbReference type="RefSeq" id="WP_147098472.1">
    <property type="nucleotide sequence ID" value="NZ_VOOS01000001.1"/>
</dbReference>
<dbReference type="GO" id="GO:0008408">
    <property type="term" value="F:3'-5' exonuclease activity"/>
    <property type="evidence" value="ECO:0007669"/>
    <property type="project" value="TreeGrafter"/>
</dbReference>
<dbReference type="FunFam" id="3.30.420.10:FF:000045">
    <property type="entry name" value="3'-5' exonuclease DinG"/>
    <property type="match status" value="1"/>
</dbReference>
<comment type="function">
    <text evidence="1">DNA polymerase III is a complex, multichain enzyme responsible for most of the replicative synthesis in bacteria. The epsilon subunit contain the editing function and is a proofreading 3'-5' exonuclease.</text>
</comment>
<dbReference type="InterPro" id="IPR012337">
    <property type="entry name" value="RNaseH-like_sf"/>
</dbReference>
<dbReference type="GO" id="GO:0003677">
    <property type="term" value="F:DNA binding"/>
    <property type="evidence" value="ECO:0007669"/>
    <property type="project" value="InterPro"/>
</dbReference>
<dbReference type="Proteomes" id="UP000321721">
    <property type="component" value="Unassembled WGS sequence"/>
</dbReference>
<sequence>MYAIIDIETSGGNHKNGKITEVAIYKHDGKKIVEEYTTLINPQTKIDWYVKKLTGITDEMVAKAPKFHEVAKQILDITRGCIFIAHNVEFDYGFIREEYKNLGYKFERKQLCTVKLSRKLLPGKKSYSLGKLCKEIGIELEDRHRASGDALATVKLFELLLEADSGKKLIPRPVIDPNQTSLF</sequence>
<dbReference type="GO" id="GO:0003887">
    <property type="term" value="F:DNA-directed DNA polymerase activity"/>
    <property type="evidence" value="ECO:0007669"/>
    <property type="project" value="InterPro"/>
</dbReference>
<keyword evidence="4" id="KW-0378">Hydrolase</keyword>
<feature type="domain" description="Exonuclease" evidence="3">
    <location>
        <begin position="1"/>
        <end position="166"/>
    </location>
</feature>
<proteinExistence type="predicted"/>
<evidence type="ECO:0000256" key="1">
    <source>
        <dbReference type="ARBA" id="ARBA00025483"/>
    </source>
</evidence>
<dbReference type="PANTHER" id="PTHR30231:SF41">
    <property type="entry name" value="DNA POLYMERASE III SUBUNIT EPSILON"/>
    <property type="match status" value="1"/>
</dbReference>
<evidence type="ECO:0000313" key="5">
    <source>
        <dbReference type="Proteomes" id="UP000321721"/>
    </source>
</evidence>
<dbReference type="SMART" id="SM00479">
    <property type="entry name" value="EXOIII"/>
    <property type="match status" value="1"/>
</dbReference>
<dbReference type="AlphaFoldDB" id="A0A5C6S0P4"/>
<organism evidence="4 5">
    <name type="scientific">Vicingus serpentipes</name>
    <dbReference type="NCBI Taxonomy" id="1926625"/>
    <lineage>
        <taxon>Bacteria</taxon>
        <taxon>Pseudomonadati</taxon>
        <taxon>Bacteroidota</taxon>
        <taxon>Flavobacteriia</taxon>
        <taxon>Flavobacteriales</taxon>
        <taxon>Vicingaceae</taxon>
        <taxon>Vicingus</taxon>
    </lineage>
</organism>
<protein>
    <submittedName>
        <fullName evidence="4">3'-5' exonuclease</fullName>
    </submittedName>
</protein>
<evidence type="ECO:0000256" key="2">
    <source>
        <dbReference type="ARBA" id="ARBA00026073"/>
    </source>
</evidence>
<name>A0A5C6S0P4_9FLAO</name>
<dbReference type="InterPro" id="IPR036397">
    <property type="entry name" value="RNaseH_sf"/>
</dbReference>
<dbReference type="EMBL" id="VOOS01000001">
    <property type="protein sequence ID" value="TXB67172.1"/>
    <property type="molecule type" value="Genomic_DNA"/>
</dbReference>
<dbReference type="GO" id="GO:0045004">
    <property type="term" value="P:DNA replication proofreading"/>
    <property type="evidence" value="ECO:0007669"/>
    <property type="project" value="TreeGrafter"/>
</dbReference>
<dbReference type="Pfam" id="PF00929">
    <property type="entry name" value="RNase_T"/>
    <property type="match status" value="1"/>
</dbReference>
<evidence type="ECO:0000259" key="3">
    <source>
        <dbReference type="SMART" id="SM00479"/>
    </source>
</evidence>
<reference evidence="4 5" key="1">
    <citation type="submission" date="2019-08" db="EMBL/GenBank/DDBJ databases">
        <title>Genome of Vicingus serpentipes NCIMB 15042.</title>
        <authorList>
            <person name="Bowman J.P."/>
        </authorList>
    </citation>
    <scope>NUCLEOTIDE SEQUENCE [LARGE SCALE GENOMIC DNA]</scope>
    <source>
        <strain evidence="4 5">NCIMB 15042</strain>
    </source>
</reference>
<comment type="subunit">
    <text evidence="2">DNA polymerase III contains a core (composed of alpha, epsilon and theta chains) that associates with a tau subunit. This core dimerizes to form the POLIII' complex. PolIII' associates with the gamma complex (composed of gamma, delta, delta', psi and chi chains) and with the beta chain to form the complete DNA polymerase III complex.</text>
</comment>
<gene>
    <name evidence="4" type="ORF">FRY74_03025</name>
</gene>
<dbReference type="OrthoDB" id="9803913at2"/>
<dbReference type="InterPro" id="IPR013520">
    <property type="entry name" value="Ribonucl_H"/>
</dbReference>
<keyword evidence="4" id="KW-0269">Exonuclease</keyword>
<evidence type="ECO:0000313" key="4">
    <source>
        <dbReference type="EMBL" id="TXB67172.1"/>
    </source>
</evidence>
<dbReference type="InterPro" id="IPR006054">
    <property type="entry name" value="DnaQ"/>
</dbReference>
<dbReference type="Gene3D" id="3.30.420.10">
    <property type="entry name" value="Ribonuclease H-like superfamily/Ribonuclease H"/>
    <property type="match status" value="1"/>
</dbReference>
<dbReference type="NCBIfam" id="TIGR00573">
    <property type="entry name" value="dnaq"/>
    <property type="match status" value="1"/>
</dbReference>
<dbReference type="GO" id="GO:0005829">
    <property type="term" value="C:cytosol"/>
    <property type="evidence" value="ECO:0007669"/>
    <property type="project" value="TreeGrafter"/>
</dbReference>
<dbReference type="SUPFAM" id="SSF53098">
    <property type="entry name" value="Ribonuclease H-like"/>
    <property type="match status" value="1"/>
</dbReference>
<dbReference type="PANTHER" id="PTHR30231">
    <property type="entry name" value="DNA POLYMERASE III SUBUNIT EPSILON"/>
    <property type="match status" value="1"/>
</dbReference>
<keyword evidence="5" id="KW-1185">Reference proteome</keyword>